<evidence type="ECO:0000256" key="9">
    <source>
        <dbReference type="RuleBase" id="RU000320"/>
    </source>
</evidence>
<feature type="transmembrane region" description="Helical" evidence="11">
    <location>
        <begin position="218"/>
        <end position="243"/>
    </location>
</feature>
<protein>
    <submittedName>
        <fullName evidence="16">DUF4040 domain-containing protein</fullName>
    </submittedName>
</protein>
<feature type="transmembrane region" description="Helical" evidence="11">
    <location>
        <begin position="523"/>
        <end position="546"/>
    </location>
</feature>
<keyword evidence="5 9" id="KW-0812">Transmembrane</keyword>
<name>A0A6B1D1L9_9CHLR</name>
<feature type="transmembrane region" description="Helical" evidence="11">
    <location>
        <begin position="310"/>
        <end position="329"/>
    </location>
</feature>
<dbReference type="InterPro" id="IPR050616">
    <property type="entry name" value="CPA3_Na-H_Antiporter_A"/>
</dbReference>
<dbReference type="Pfam" id="PF13244">
    <property type="entry name" value="MbhD"/>
    <property type="match status" value="1"/>
</dbReference>
<feature type="domain" description="NADH:quinone oxidoreductase/Mrp antiporter transmembrane" evidence="12">
    <location>
        <begin position="140"/>
        <end position="415"/>
    </location>
</feature>
<dbReference type="PANTHER" id="PTHR43373:SF1">
    <property type="entry name" value="NA(+)_H(+) ANTIPORTER SUBUNIT A"/>
    <property type="match status" value="1"/>
</dbReference>
<feature type="transmembrane region" description="Helical" evidence="11">
    <location>
        <begin position="380"/>
        <end position="400"/>
    </location>
</feature>
<dbReference type="GO" id="GO:0015297">
    <property type="term" value="F:antiporter activity"/>
    <property type="evidence" value="ECO:0007669"/>
    <property type="project" value="UniProtKB-KW"/>
</dbReference>
<dbReference type="PRINTS" id="PR01434">
    <property type="entry name" value="NADHDHGNASE5"/>
</dbReference>
<reference evidence="16" key="1">
    <citation type="submission" date="2019-09" db="EMBL/GenBank/DDBJ databases">
        <title>Characterisation of the sponge microbiome using genome-centric metagenomics.</title>
        <authorList>
            <person name="Engelberts J.P."/>
            <person name="Robbins S.J."/>
            <person name="De Goeij J.M."/>
            <person name="Aranda M."/>
            <person name="Bell S.C."/>
            <person name="Webster N.S."/>
        </authorList>
    </citation>
    <scope>NUCLEOTIDE SEQUENCE</scope>
    <source>
        <strain evidence="16">SB0661_bin_32</strain>
    </source>
</reference>
<dbReference type="Pfam" id="PF00361">
    <property type="entry name" value="Proton_antipo_M"/>
    <property type="match status" value="1"/>
</dbReference>
<keyword evidence="7" id="KW-0406">Ion transport</keyword>
<feature type="compositionally biased region" description="Polar residues" evidence="10">
    <location>
        <begin position="814"/>
        <end position="830"/>
    </location>
</feature>
<evidence type="ECO:0000256" key="3">
    <source>
        <dbReference type="ARBA" id="ARBA00022449"/>
    </source>
</evidence>
<evidence type="ECO:0000259" key="15">
    <source>
        <dbReference type="Pfam" id="PF20501"/>
    </source>
</evidence>
<comment type="subcellular location">
    <subcellularLocation>
        <location evidence="1">Cell membrane</location>
        <topology evidence="1">Multi-pass membrane protein</topology>
    </subcellularLocation>
    <subcellularLocation>
        <location evidence="9">Membrane</location>
        <topology evidence="9">Multi-pass membrane protein</topology>
    </subcellularLocation>
</comment>
<feature type="transmembrane region" description="Helical" evidence="11">
    <location>
        <begin position="678"/>
        <end position="696"/>
    </location>
</feature>
<feature type="transmembrane region" description="Helical" evidence="11">
    <location>
        <begin position="716"/>
        <end position="734"/>
    </location>
</feature>
<feature type="transmembrane region" description="Helical" evidence="11">
    <location>
        <begin position="652"/>
        <end position="672"/>
    </location>
</feature>
<feature type="transmembrane region" description="Helical" evidence="11">
    <location>
        <begin position="90"/>
        <end position="110"/>
    </location>
</feature>
<gene>
    <name evidence="16" type="ORF">F4X14_00815</name>
</gene>
<evidence type="ECO:0000256" key="5">
    <source>
        <dbReference type="ARBA" id="ARBA00022692"/>
    </source>
</evidence>
<dbReference type="GO" id="GO:0005886">
    <property type="term" value="C:plasma membrane"/>
    <property type="evidence" value="ECO:0007669"/>
    <property type="project" value="UniProtKB-SubCell"/>
</dbReference>
<dbReference type="InterPro" id="IPR001516">
    <property type="entry name" value="Proton_antipo_N"/>
</dbReference>
<evidence type="ECO:0000259" key="14">
    <source>
        <dbReference type="Pfam" id="PF13244"/>
    </source>
</evidence>
<comment type="caution">
    <text evidence="16">The sequence shown here is derived from an EMBL/GenBank/DDBJ whole genome shotgun (WGS) entry which is preliminary data.</text>
</comment>
<dbReference type="AlphaFoldDB" id="A0A6B1D1L9"/>
<proteinExistence type="predicted"/>
<keyword evidence="6 11" id="KW-1133">Transmembrane helix</keyword>
<evidence type="ECO:0000256" key="4">
    <source>
        <dbReference type="ARBA" id="ARBA00022475"/>
    </source>
</evidence>
<feature type="transmembrane region" description="Helical" evidence="11">
    <location>
        <begin position="624"/>
        <end position="645"/>
    </location>
</feature>
<evidence type="ECO:0000256" key="7">
    <source>
        <dbReference type="ARBA" id="ARBA00023065"/>
    </source>
</evidence>
<feature type="transmembrane region" description="Helical" evidence="11">
    <location>
        <begin position="420"/>
        <end position="445"/>
    </location>
</feature>
<evidence type="ECO:0000256" key="8">
    <source>
        <dbReference type="ARBA" id="ARBA00023136"/>
    </source>
</evidence>
<dbReference type="PANTHER" id="PTHR43373">
    <property type="entry name" value="NA(+)/H(+) ANTIPORTER SUBUNIT"/>
    <property type="match status" value="1"/>
</dbReference>
<feature type="transmembrane region" description="Helical" evidence="11">
    <location>
        <begin position="146"/>
        <end position="165"/>
    </location>
</feature>
<feature type="domain" description="MrpA C-terminal/MbhE" evidence="15">
    <location>
        <begin position="712"/>
        <end position="796"/>
    </location>
</feature>
<evidence type="ECO:0000256" key="6">
    <source>
        <dbReference type="ARBA" id="ARBA00022989"/>
    </source>
</evidence>
<organism evidence="16">
    <name type="scientific">Caldilineaceae bacterium SB0661_bin_32</name>
    <dbReference type="NCBI Taxonomy" id="2605255"/>
    <lineage>
        <taxon>Bacteria</taxon>
        <taxon>Bacillati</taxon>
        <taxon>Chloroflexota</taxon>
        <taxon>Caldilineae</taxon>
        <taxon>Caldilineales</taxon>
        <taxon>Caldilineaceae</taxon>
    </lineage>
</organism>
<evidence type="ECO:0000256" key="11">
    <source>
        <dbReference type="SAM" id="Phobius"/>
    </source>
</evidence>
<sequence>MLAASLSLIIVSGVILYWIQPHRRAWAGWLSALPPLAVTVWQLATALPFLNGDAGTASSAKAALPNGAILVEQYRWIESLGLELSFRLDGLSLLFGLIISGVGAAVALYTHYYLENDGRQGYFYLSLFAFMGSMLGLVWADNLLTLFVFWEGTSVTSYLLIGYSHQSAVARGGARNAFIVTAGGGLALIAGMILLGQQSGTYTISEIVARPGLTDLDLYPAILILILLGAFSKSAQFPFHWWLPGAMAAPTPASAYLHSATMVKAGIYLLARLHPALSGHPMWLWALLIFGGTTMLVGAITAVRHWDMKALLAYATVSQLGILTTLLAFRSEAALLAVVVGILAHALYKGPLFLVAGIVDHATGVRDLRKLAGLRSSLPVTSAAALLATLSMAGIPPLFGFVSKEALLESFFESGEHGEIAGWIAFGAATLAGTFFVTYSLTLLWEAFLRPGSTGEAEGSTRESSGHIVQTRVHHAPAAPFVAAPLLLAATGTAAPFALQPLDAFLTSAAASIAGAPVHKHAALWHGFTPVLLTSLLAIAAGVWLFQKRYYLRRALALLPENLRGVVLFQNFLDGIYALGQFTARFSQGYTLATQAAIVLLAAFVPVAVALLQIAPGDLLTPSGVLPGAPETVLILMTVVSAYVTVRIRTSLGAIVSLGVVGVSVTLFYVFFSAPDLALTQLLIEVLTVVLLVLVFTKLPPDIRPPMQKLKQIRNVLVALAAGAFGFFLVLFNTSEAMQAAKSISGYFLHNAVPKGNGTNVVNVILVDFRAFDTMGEITVLALAALGGYALLNAPRVNLPSWTSQRPESESTESRQNPTAAETEQSSTESPAKAGEK</sequence>
<dbReference type="EMBL" id="VXMH01000006">
    <property type="protein sequence ID" value="MYC93486.1"/>
    <property type="molecule type" value="Genomic_DNA"/>
</dbReference>
<dbReference type="InterPro" id="IPR001750">
    <property type="entry name" value="ND/Mrp_TM"/>
</dbReference>
<evidence type="ECO:0000259" key="12">
    <source>
        <dbReference type="Pfam" id="PF00361"/>
    </source>
</evidence>
<dbReference type="InterPro" id="IPR046806">
    <property type="entry name" value="MrpA_C/MbhE"/>
</dbReference>
<feature type="transmembrane region" description="Helical" evidence="11">
    <location>
        <begin position="335"/>
        <end position="359"/>
    </location>
</feature>
<dbReference type="GO" id="GO:0006811">
    <property type="term" value="P:monoatomic ion transport"/>
    <property type="evidence" value="ECO:0007669"/>
    <property type="project" value="UniProtKB-KW"/>
</dbReference>
<feature type="transmembrane region" description="Helical" evidence="11">
    <location>
        <begin position="177"/>
        <end position="198"/>
    </location>
</feature>
<keyword evidence="4" id="KW-1003">Cell membrane</keyword>
<evidence type="ECO:0000256" key="2">
    <source>
        <dbReference type="ARBA" id="ARBA00022448"/>
    </source>
</evidence>
<evidence type="ECO:0000259" key="13">
    <source>
        <dbReference type="Pfam" id="PF00662"/>
    </source>
</evidence>
<dbReference type="Pfam" id="PF00662">
    <property type="entry name" value="Proton_antipo_N"/>
    <property type="match status" value="1"/>
</dbReference>
<evidence type="ECO:0000256" key="1">
    <source>
        <dbReference type="ARBA" id="ARBA00004651"/>
    </source>
</evidence>
<evidence type="ECO:0000256" key="10">
    <source>
        <dbReference type="SAM" id="MobiDB-lite"/>
    </source>
</evidence>
<feature type="transmembrane region" description="Helical" evidence="11">
    <location>
        <begin position="590"/>
        <end position="612"/>
    </location>
</feature>
<evidence type="ECO:0000313" key="16">
    <source>
        <dbReference type="EMBL" id="MYC93486.1"/>
    </source>
</evidence>
<dbReference type="InterPro" id="IPR025383">
    <property type="entry name" value="MrpA_C/MbhD"/>
</dbReference>
<accession>A0A6B1D1L9</accession>
<keyword evidence="2" id="KW-0813">Transport</keyword>
<feature type="transmembrane region" description="Helical" evidence="11">
    <location>
        <begin position="122"/>
        <end position="140"/>
    </location>
</feature>
<dbReference type="Pfam" id="PF20501">
    <property type="entry name" value="MbhE"/>
    <property type="match status" value="1"/>
</dbReference>
<feature type="transmembrane region" description="Helical" evidence="11">
    <location>
        <begin position="283"/>
        <end position="303"/>
    </location>
</feature>
<keyword evidence="3" id="KW-0050">Antiport</keyword>
<feature type="region of interest" description="Disordered" evidence="10">
    <location>
        <begin position="800"/>
        <end position="837"/>
    </location>
</feature>
<feature type="domain" description="MrpA C-terminal/MbhD" evidence="14">
    <location>
        <begin position="636"/>
        <end position="700"/>
    </location>
</feature>
<keyword evidence="8 11" id="KW-0472">Membrane</keyword>
<feature type="transmembrane region" description="Helical" evidence="11">
    <location>
        <begin position="478"/>
        <end position="499"/>
    </location>
</feature>
<feature type="domain" description="NADH-Ubiquinone oxidoreductase (complex I) chain 5 N-terminal" evidence="13">
    <location>
        <begin position="78"/>
        <end position="123"/>
    </location>
</feature>